<dbReference type="Proteomes" id="UP001218218">
    <property type="component" value="Unassembled WGS sequence"/>
</dbReference>
<evidence type="ECO:0000313" key="2">
    <source>
        <dbReference type="EMBL" id="KAJ7352061.1"/>
    </source>
</evidence>
<evidence type="ECO:0008006" key="4">
    <source>
        <dbReference type="Google" id="ProtNLM"/>
    </source>
</evidence>
<dbReference type="EMBL" id="JARIHO010000012">
    <property type="protein sequence ID" value="KAJ7352061.1"/>
    <property type="molecule type" value="Genomic_DNA"/>
</dbReference>
<reference evidence="2" key="1">
    <citation type="submission" date="2023-03" db="EMBL/GenBank/DDBJ databases">
        <title>Massive genome expansion in bonnet fungi (Mycena s.s.) driven by repeated elements and novel gene families across ecological guilds.</title>
        <authorList>
            <consortium name="Lawrence Berkeley National Laboratory"/>
            <person name="Harder C.B."/>
            <person name="Miyauchi S."/>
            <person name="Viragh M."/>
            <person name="Kuo A."/>
            <person name="Thoen E."/>
            <person name="Andreopoulos B."/>
            <person name="Lu D."/>
            <person name="Skrede I."/>
            <person name="Drula E."/>
            <person name="Henrissat B."/>
            <person name="Morin E."/>
            <person name="Kohler A."/>
            <person name="Barry K."/>
            <person name="LaButti K."/>
            <person name="Morin E."/>
            <person name="Salamov A."/>
            <person name="Lipzen A."/>
            <person name="Mereny Z."/>
            <person name="Hegedus B."/>
            <person name="Baldrian P."/>
            <person name="Stursova M."/>
            <person name="Weitz H."/>
            <person name="Taylor A."/>
            <person name="Grigoriev I.V."/>
            <person name="Nagy L.G."/>
            <person name="Martin F."/>
            <person name="Kauserud H."/>
        </authorList>
    </citation>
    <scope>NUCLEOTIDE SEQUENCE</scope>
    <source>
        <strain evidence="2">CBHHK002</strain>
    </source>
</reference>
<organism evidence="2 3">
    <name type="scientific">Mycena albidolilacea</name>
    <dbReference type="NCBI Taxonomy" id="1033008"/>
    <lineage>
        <taxon>Eukaryota</taxon>
        <taxon>Fungi</taxon>
        <taxon>Dikarya</taxon>
        <taxon>Basidiomycota</taxon>
        <taxon>Agaricomycotina</taxon>
        <taxon>Agaricomycetes</taxon>
        <taxon>Agaricomycetidae</taxon>
        <taxon>Agaricales</taxon>
        <taxon>Marasmiineae</taxon>
        <taxon>Mycenaceae</taxon>
        <taxon>Mycena</taxon>
    </lineage>
</organism>
<evidence type="ECO:0000313" key="3">
    <source>
        <dbReference type="Proteomes" id="UP001218218"/>
    </source>
</evidence>
<comment type="caution">
    <text evidence="2">The sequence shown here is derived from an EMBL/GenBank/DDBJ whole genome shotgun (WGS) entry which is preliminary data.</text>
</comment>
<protein>
    <recommendedName>
        <fullName evidence="4">Biotrophy-associated secreted protein 2</fullName>
    </recommendedName>
</protein>
<evidence type="ECO:0000256" key="1">
    <source>
        <dbReference type="SAM" id="SignalP"/>
    </source>
</evidence>
<gene>
    <name evidence="2" type="ORF">DFH08DRAFT_923136</name>
</gene>
<dbReference type="SMART" id="SM00286">
    <property type="entry name" value="PTI"/>
    <property type="match status" value="4"/>
</dbReference>
<proteinExistence type="predicted"/>
<keyword evidence="3" id="KW-1185">Reference proteome</keyword>
<feature type="signal peptide" evidence="1">
    <location>
        <begin position="1"/>
        <end position="20"/>
    </location>
</feature>
<accession>A0AAD7A8B2</accession>
<feature type="chain" id="PRO_5042280319" description="Biotrophy-associated secreted protein 2" evidence="1">
    <location>
        <begin position="21"/>
        <end position="301"/>
    </location>
</feature>
<sequence>MVSSIIRVALFFNLALMASAAAVPRPGRALGARAPAGTQFITGACASDDDCASGCCSKANSKCAARLVALEGAGCGGGSGAAAPASAAAAATAVPVAAAAAPAGTQFITGACGSDADCASGCCAKATALCAARLVALEGAGCGGGSAAAAAPPAAAVAPPAAASSAAEAPAAAPAAAAPAASPTGTQFITGACGSDADCASGCCSKASALCAARAVALEGAGCGGGSAAAAPAAAAATSPAVAAADAAPAAAAPAASPTGTQFITGVCKTDADCASGCCGKANGQCAARLVALEGAGCGGK</sequence>
<dbReference type="AlphaFoldDB" id="A0AAD7A8B2"/>
<name>A0AAD7A8B2_9AGAR</name>
<keyword evidence="1" id="KW-0732">Signal</keyword>